<feature type="binding site" evidence="10">
    <location>
        <position position="100"/>
    </location>
    <ligand>
        <name>Zn(2+)</name>
        <dbReference type="ChEBI" id="CHEBI:29105"/>
    </ligand>
</feature>
<gene>
    <name evidence="11" type="ORF">HB991_05310</name>
</gene>
<feature type="binding site" evidence="10">
    <location>
        <position position="92"/>
    </location>
    <ligand>
        <name>Zn(2+)</name>
        <dbReference type="ChEBI" id="CHEBI:29105"/>
    </ligand>
</feature>
<dbReference type="EMBL" id="JAASAI010000003">
    <property type="protein sequence ID" value="NIL21943.1"/>
    <property type="molecule type" value="Genomic_DNA"/>
</dbReference>
<dbReference type="AlphaFoldDB" id="A0AA44HYN8"/>
<feature type="binding site" evidence="10">
    <location>
        <position position="10"/>
    </location>
    <ligand>
        <name>Mg(2+)</name>
        <dbReference type="ChEBI" id="CHEBI:18420"/>
    </ligand>
</feature>
<keyword evidence="5 7" id="KW-0119">Carbohydrate metabolism</keyword>
<organism evidence="11 12">
    <name type="scientific">Yersinia mollaretii</name>
    <dbReference type="NCBI Taxonomy" id="33060"/>
    <lineage>
        <taxon>Bacteria</taxon>
        <taxon>Pseudomonadati</taxon>
        <taxon>Pseudomonadota</taxon>
        <taxon>Gammaproteobacteria</taxon>
        <taxon>Enterobacterales</taxon>
        <taxon>Yersiniaceae</taxon>
        <taxon>Yersinia</taxon>
    </lineage>
</organism>
<protein>
    <recommendedName>
        <fullName evidence="6 7">D,D-heptose 1,7-bisphosphate phosphatase</fullName>
        <ecNumber evidence="7">3.1.3.-</ecNumber>
    </recommendedName>
</protein>
<accession>A0AA44HYN8</accession>
<proteinExistence type="inferred from homology"/>
<evidence type="ECO:0000256" key="3">
    <source>
        <dbReference type="ARBA" id="ARBA00022723"/>
    </source>
</evidence>
<dbReference type="InterPro" id="IPR004446">
    <property type="entry name" value="Heptose_bisP_phosphatase"/>
</dbReference>
<dbReference type="CDD" id="cd07503">
    <property type="entry name" value="HAD_HisB-N"/>
    <property type="match status" value="1"/>
</dbReference>
<dbReference type="Pfam" id="PF13242">
    <property type="entry name" value="Hydrolase_like"/>
    <property type="match status" value="1"/>
</dbReference>
<evidence type="ECO:0000256" key="1">
    <source>
        <dbReference type="ARBA" id="ARBA00004496"/>
    </source>
</evidence>
<reference evidence="11" key="1">
    <citation type="submission" date="2020-03" db="EMBL/GenBank/DDBJ databases">
        <authorList>
            <person name="Kislichkina A."/>
            <person name="Dentovskaya S."/>
            <person name="Shaikhutdinov R."/>
            <person name="Ivanov S."/>
            <person name="Sizova A."/>
            <person name="Solomentsev V."/>
            <person name="Bogun A."/>
        </authorList>
    </citation>
    <scope>NUCLEOTIDE SEQUENCE</scope>
    <source>
        <strain evidence="11">SCPM-O-B-7610</strain>
    </source>
</reference>
<dbReference type="GO" id="GO:0005737">
    <property type="term" value="C:cytoplasm"/>
    <property type="evidence" value="ECO:0007669"/>
    <property type="project" value="UniProtKB-SubCell"/>
</dbReference>
<evidence type="ECO:0000256" key="8">
    <source>
        <dbReference type="PIRSR" id="PIRSR004682-1"/>
    </source>
</evidence>
<keyword evidence="4 7" id="KW-0378">Hydrolase</keyword>
<dbReference type="InterPro" id="IPR006543">
    <property type="entry name" value="Histidinol-phos"/>
</dbReference>
<evidence type="ECO:0000256" key="2">
    <source>
        <dbReference type="ARBA" id="ARBA00022490"/>
    </source>
</evidence>
<evidence type="ECO:0000313" key="11">
    <source>
        <dbReference type="EMBL" id="NIL21943.1"/>
    </source>
</evidence>
<evidence type="ECO:0000256" key="10">
    <source>
        <dbReference type="PIRSR" id="PIRSR004682-4"/>
    </source>
</evidence>
<feature type="binding site" evidence="10">
    <location>
        <position position="98"/>
    </location>
    <ligand>
        <name>Zn(2+)</name>
        <dbReference type="ChEBI" id="CHEBI:29105"/>
    </ligand>
</feature>
<comment type="cofactor">
    <cofactor evidence="10">
        <name>Mg(2+)</name>
        <dbReference type="ChEBI" id="CHEBI:18420"/>
    </cofactor>
</comment>
<feature type="active site" description="Proton donor" evidence="8">
    <location>
        <position position="10"/>
    </location>
</feature>
<dbReference type="Proteomes" id="UP000712947">
    <property type="component" value="Unassembled WGS sequence"/>
</dbReference>
<feature type="binding site" evidence="10">
    <location>
        <position position="90"/>
    </location>
    <ligand>
        <name>Zn(2+)</name>
        <dbReference type="ChEBI" id="CHEBI:29105"/>
    </ligand>
</feature>
<feature type="binding site" evidence="10">
    <location>
        <position position="127"/>
    </location>
    <ligand>
        <name>Mg(2+)</name>
        <dbReference type="ChEBI" id="CHEBI:18420"/>
    </ligand>
</feature>
<comment type="similarity">
    <text evidence="7">Belongs to the gmhB family.</text>
</comment>
<dbReference type="GO" id="GO:0016791">
    <property type="term" value="F:phosphatase activity"/>
    <property type="evidence" value="ECO:0007669"/>
    <property type="project" value="InterPro"/>
</dbReference>
<dbReference type="InterPro" id="IPR023214">
    <property type="entry name" value="HAD_sf"/>
</dbReference>
<feature type="binding site" evidence="10">
    <location>
        <position position="8"/>
    </location>
    <ligand>
        <name>Mg(2+)</name>
        <dbReference type="ChEBI" id="CHEBI:18420"/>
    </ligand>
</feature>
<evidence type="ECO:0000256" key="6">
    <source>
        <dbReference type="ARBA" id="ARBA00031828"/>
    </source>
</evidence>
<feature type="active site" description="Nucleophile" evidence="8">
    <location>
        <position position="8"/>
    </location>
</feature>
<evidence type="ECO:0000256" key="7">
    <source>
        <dbReference type="PIRNR" id="PIRNR004682"/>
    </source>
</evidence>
<comment type="caution">
    <text evidence="11">The sequence shown here is derived from an EMBL/GenBank/DDBJ whole genome shotgun (WGS) entry which is preliminary data.</text>
</comment>
<dbReference type="InterPro" id="IPR006549">
    <property type="entry name" value="HAD-SF_hydro_IIIA"/>
</dbReference>
<sequence length="176" mass="19541">MRKAVFLDRDGVINRALVRDGKPYPPADLASVEILPGVDVATQALHDAGWLLIVVTNQPDVARGTTARAEVEAINHYLQQTLPIDEFRTCYHDSDDHCDCRKPLPGLLLAAAKIHDIDLSASYMVGDRWRDIEAGECAGCKNIFIDYGYAEKQPTIFNFRVHSLLEAARIILGIRA</sequence>
<evidence type="ECO:0000256" key="9">
    <source>
        <dbReference type="PIRSR" id="PIRSR004682-3"/>
    </source>
</evidence>
<keyword evidence="2 7" id="KW-0963">Cytoplasm</keyword>
<keyword evidence="10" id="KW-0460">Magnesium</keyword>
<dbReference type="PANTHER" id="PTHR42891">
    <property type="entry name" value="D-GLYCERO-BETA-D-MANNO-HEPTOSE-1,7-BISPHOSPHATE 7-PHOSPHATASE"/>
    <property type="match status" value="1"/>
</dbReference>
<evidence type="ECO:0000313" key="12">
    <source>
        <dbReference type="Proteomes" id="UP000712947"/>
    </source>
</evidence>
<feature type="site" description="Stabilizes the phosphoryl group" evidence="9">
    <location>
        <position position="102"/>
    </location>
</feature>
<dbReference type="NCBIfam" id="TIGR01656">
    <property type="entry name" value="Histidinol-ppas"/>
    <property type="match status" value="1"/>
</dbReference>
<dbReference type="NCBIfam" id="TIGR01662">
    <property type="entry name" value="HAD-SF-IIIA"/>
    <property type="match status" value="1"/>
</dbReference>
<dbReference type="Gene3D" id="3.40.50.1000">
    <property type="entry name" value="HAD superfamily/HAD-like"/>
    <property type="match status" value="1"/>
</dbReference>
<dbReference type="InterPro" id="IPR036412">
    <property type="entry name" value="HAD-like_sf"/>
</dbReference>
<dbReference type="PANTHER" id="PTHR42891:SF1">
    <property type="entry name" value="D-GLYCERO-BETA-D-MANNO-HEPTOSE-1,7-BISPHOSPHATE 7-PHOSPHATASE"/>
    <property type="match status" value="1"/>
</dbReference>
<feature type="site" description="Contributes to substrate recognition" evidence="9">
    <location>
        <position position="101"/>
    </location>
</feature>
<dbReference type="SUPFAM" id="SSF56784">
    <property type="entry name" value="HAD-like"/>
    <property type="match status" value="1"/>
</dbReference>
<evidence type="ECO:0000256" key="5">
    <source>
        <dbReference type="ARBA" id="ARBA00023277"/>
    </source>
</evidence>
<comment type="cofactor">
    <cofactor evidence="10">
        <name>Zn(2+)</name>
        <dbReference type="ChEBI" id="CHEBI:29105"/>
    </cofactor>
</comment>
<dbReference type="GO" id="GO:0046872">
    <property type="term" value="F:metal ion binding"/>
    <property type="evidence" value="ECO:0007669"/>
    <property type="project" value="UniProtKB-KW"/>
</dbReference>
<dbReference type="RefSeq" id="WP_050142534.1">
    <property type="nucleotide sequence ID" value="NZ_CABHYE010000008.1"/>
</dbReference>
<name>A0AA44HYN8_YERMO</name>
<dbReference type="PIRSF" id="PIRSF004682">
    <property type="entry name" value="GmhB"/>
    <property type="match status" value="1"/>
</dbReference>
<keyword evidence="10" id="KW-0862">Zinc</keyword>
<dbReference type="GO" id="GO:0005975">
    <property type="term" value="P:carbohydrate metabolic process"/>
    <property type="evidence" value="ECO:0007669"/>
    <property type="project" value="InterPro"/>
</dbReference>
<feature type="site" description="Stabilizes the phosphoryl group" evidence="9">
    <location>
        <position position="56"/>
    </location>
</feature>
<keyword evidence="3 10" id="KW-0479">Metal-binding</keyword>
<evidence type="ECO:0000256" key="4">
    <source>
        <dbReference type="ARBA" id="ARBA00022801"/>
    </source>
</evidence>
<comment type="subcellular location">
    <subcellularLocation>
        <location evidence="1 7">Cytoplasm</location>
    </subcellularLocation>
</comment>
<dbReference type="EC" id="3.1.3.-" evidence="7"/>